<feature type="transmembrane region" description="Helical" evidence="8">
    <location>
        <begin position="46"/>
        <end position="66"/>
    </location>
</feature>
<feature type="non-terminal residue" evidence="10">
    <location>
        <position position="256"/>
    </location>
</feature>
<feature type="transmembrane region" description="Helical" evidence="8">
    <location>
        <begin position="154"/>
        <end position="177"/>
    </location>
</feature>
<organism evidence="10">
    <name type="scientific">gut metagenome</name>
    <dbReference type="NCBI Taxonomy" id="749906"/>
    <lineage>
        <taxon>unclassified sequences</taxon>
        <taxon>metagenomes</taxon>
        <taxon>organismal metagenomes</taxon>
    </lineage>
</organism>
<evidence type="ECO:0000313" key="10">
    <source>
        <dbReference type="EMBL" id="EJW96999.1"/>
    </source>
</evidence>
<dbReference type="PRINTS" id="PR00702">
    <property type="entry name" value="ACRIFLAVINRP"/>
</dbReference>
<keyword evidence="4" id="KW-0997">Cell inner membrane</keyword>
<evidence type="ECO:0000256" key="7">
    <source>
        <dbReference type="ARBA" id="ARBA00023136"/>
    </source>
</evidence>
<keyword evidence="5 8" id="KW-0812">Transmembrane</keyword>
<evidence type="ECO:0000256" key="2">
    <source>
        <dbReference type="ARBA" id="ARBA00022448"/>
    </source>
</evidence>
<dbReference type="FunFam" id="1.20.1640.10:FF:000001">
    <property type="entry name" value="Efflux pump membrane transporter"/>
    <property type="match status" value="1"/>
</dbReference>
<comment type="caution">
    <text evidence="10">The sequence shown here is derived from an EMBL/GenBank/DDBJ whole genome shotgun (WGS) entry which is preliminary data.</text>
</comment>
<dbReference type="GO" id="GO:0042910">
    <property type="term" value="F:xenobiotic transmembrane transporter activity"/>
    <property type="evidence" value="ECO:0007669"/>
    <property type="project" value="TreeGrafter"/>
</dbReference>
<feature type="transmembrane region" description="Helical" evidence="8">
    <location>
        <begin position="122"/>
        <end position="142"/>
    </location>
</feature>
<dbReference type="PROSITE" id="PS50156">
    <property type="entry name" value="SSD"/>
    <property type="match status" value="1"/>
</dbReference>
<feature type="transmembrane region" description="Helical" evidence="8">
    <location>
        <begin position="72"/>
        <end position="96"/>
    </location>
</feature>
<feature type="domain" description="SSD" evidence="9">
    <location>
        <begin position="50"/>
        <end position="175"/>
    </location>
</feature>
<comment type="subcellular location">
    <subcellularLocation>
        <location evidence="1">Cell membrane</location>
        <topology evidence="1">Multi-pass membrane protein</topology>
    </subcellularLocation>
</comment>
<evidence type="ECO:0000256" key="6">
    <source>
        <dbReference type="ARBA" id="ARBA00022989"/>
    </source>
</evidence>
<reference evidence="10" key="1">
    <citation type="journal article" date="2012" name="PLoS ONE">
        <title>Gene sets for utilization of primary and secondary nutrition supplies in the distal gut of endangered iberian lynx.</title>
        <authorList>
            <person name="Alcaide M."/>
            <person name="Messina E."/>
            <person name="Richter M."/>
            <person name="Bargiela R."/>
            <person name="Peplies J."/>
            <person name="Huws S.A."/>
            <person name="Newbold C.J."/>
            <person name="Golyshin P.N."/>
            <person name="Simon M.A."/>
            <person name="Lopez G."/>
            <person name="Yakimov M.M."/>
            <person name="Ferrer M."/>
        </authorList>
    </citation>
    <scope>NUCLEOTIDE SEQUENCE</scope>
</reference>
<evidence type="ECO:0000256" key="8">
    <source>
        <dbReference type="SAM" id="Phobius"/>
    </source>
</evidence>
<keyword evidence="7 8" id="KW-0472">Membrane</keyword>
<dbReference type="Pfam" id="PF00873">
    <property type="entry name" value="ACR_tran"/>
    <property type="match status" value="1"/>
</dbReference>
<dbReference type="EMBL" id="AMCI01004990">
    <property type="protein sequence ID" value="EJW96999.1"/>
    <property type="molecule type" value="Genomic_DNA"/>
</dbReference>
<dbReference type="GO" id="GO:0005886">
    <property type="term" value="C:plasma membrane"/>
    <property type="evidence" value="ECO:0007669"/>
    <property type="project" value="UniProtKB-SubCell"/>
</dbReference>
<dbReference type="PANTHER" id="PTHR32063:SF9">
    <property type="entry name" value="SIMILAR TO MULTIDRUG RESISTANCE PROTEIN MEXB"/>
    <property type="match status" value="1"/>
</dbReference>
<gene>
    <name evidence="10" type="ORF">EVA_14894</name>
</gene>
<dbReference type="SUPFAM" id="SSF82866">
    <property type="entry name" value="Multidrug efflux transporter AcrB transmembrane domain"/>
    <property type="match status" value="1"/>
</dbReference>
<evidence type="ECO:0000256" key="4">
    <source>
        <dbReference type="ARBA" id="ARBA00022519"/>
    </source>
</evidence>
<name>J9GC72_9ZZZZ</name>
<dbReference type="InterPro" id="IPR000731">
    <property type="entry name" value="SSD"/>
</dbReference>
<evidence type="ECO:0000256" key="1">
    <source>
        <dbReference type="ARBA" id="ARBA00004651"/>
    </source>
</evidence>
<sequence>MELVDLMSIKSFLDASVHNVIETLIEAVLLVIFIVWLFLRNLRSTVIPAVAIVVSLIGTFAFLYFAGMSINMLTLFALVLVIGTVVDDAIVVVEAVQSRFDSGCRSPHQATVEAMQGIGRPLVSTSLVFMAVFIPVCFISGATGKFYTQFGLTMAVAVLISTFNALTFSPALCVLLMKPAAVMEKKSRFAAAYDAALQGMTRKYKSSVVFLLHRKWLSATLLSAATFGFFCLLHETKTGLVPDEDTGTIVVDVQAA</sequence>
<accession>J9GC72</accession>
<evidence type="ECO:0000256" key="3">
    <source>
        <dbReference type="ARBA" id="ARBA00022475"/>
    </source>
</evidence>
<proteinExistence type="predicted"/>
<keyword evidence="2" id="KW-0813">Transport</keyword>
<protein>
    <submittedName>
        <fullName evidence="10">Acriflavin resistance protein</fullName>
    </submittedName>
</protein>
<dbReference type="PANTHER" id="PTHR32063">
    <property type="match status" value="1"/>
</dbReference>
<keyword evidence="3" id="KW-1003">Cell membrane</keyword>
<dbReference type="Gene3D" id="1.20.1640.10">
    <property type="entry name" value="Multidrug efflux transporter AcrB transmembrane domain"/>
    <property type="match status" value="2"/>
</dbReference>
<evidence type="ECO:0000259" key="9">
    <source>
        <dbReference type="PROSITE" id="PS50156"/>
    </source>
</evidence>
<feature type="transmembrane region" description="Helical" evidence="8">
    <location>
        <begin position="20"/>
        <end position="39"/>
    </location>
</feature>
<dbReference type="AlphaFoldDB" id="J9GC72"/>
<evidence type="ECO:0000256" key="5">
    <source>
        <dbReference type="ARBA" id="ARBA00022692"/>
    </source>
</evidence>
<dbReference type="InterPro" id="IPR001036">
    <property type="entry name" value="Acrflvin-R"/>
</dbReference>
<keyword evidence="6 8" id="KW-1133">Transmembrane helix</keyword>